<evidence type="ECO:0000313" key="5">
    <source>
        <dbReference type="Proteomes" id="UP000306187"/>
    </source>
</evidence>
<proteinExistence type="predicted"/>
<dbReference type="PROSITE" id="PS51688">
    <property type="entry name" value="ICA"/>
    <property type="match status" value="1"/>
</dbReference>
<comment type="subcellular location">
    <subcellularLocation>
        <location evidence="1">Virion</location>
    </subcellularLocation>
</comment>
<dbReference type="Proteomes" id="UP000306187">
    <property type="component" value="Segment"/>
</dbReference>
<keyword evidence="5" id="KW-1185">Reference proteome</keyword>
<reference evidence="4" key="1">
    <citation type="submission" date="2019-02" db="EMBL/GenBank/DDBJ databases">
        <title>Isolation of virulent Lactobacillus brevis phages.</title>
        <authorList>
            <person name="Feyereisen M."/>
            <person name="Mahony J."/>
            <person name="O'Sullivan T."/>
            <person name="van Sinderen D."/>
        </authorList>
    </citation>
    <scope>NUCLEOTIDE SEQUENCE [LARGE SCALE GENOMIC DNA]</scope>
</reference>
<evidence type="ECO:0000256" key="1">
    <source>
        <dbReference type="ARBA" id="ARBA00004328"/>
    </source>
</evidence>
<keyword evidence="2" id="KW-0946">Virion</keyword>
<dbReference type="EMBL" id="MK504446">
    <property type="protein sequence ID" value="QBJ03926.1"/>
    <property type="molecule type" value="Genomic_DNA"/>
</dbReference>
<accession>A0A4Y5FFR2</accession>
<name>A0A4Y5FFR2_9CAUD</name>
<sequence length="1169" mass="126977">MAKQKGDIRRQASLGTELKRNINNNNSTSDLVLARVSKVDYENNSIEYIVQTNGMNNSSGAISNGGARLPVSFGGKNGYGNPYGSVNTIRVNDIVLIGFVGGKKNSPIVISKYLSDEDAYMLSDYSGDQYMAPNDEDMYDKTNSYRDLYPDLTYSYHNGNGYYEHTFSGNSFLVMDDYDIKGNFVDYPVGEVDASTYYSLRGNKYKDGTNFDTLNYLAPNIFFKHQGSYLLDDNGEEKLDHHQTNVSISPQGTTRLTTFHDDDKWLSLFSIDGDNGEISLTRENDNSINIGDTSDSNATFTIDKDNNLILSSGNTKMTLSDGHHIIASDLDTDSDKIDLYQSALNNKNSISGINNSINSINNNMSSSSSSLSTVNDQVNMSASSISQTNAIASSIYGNATTSVNMFSLASSIANTEIDSNTGFYKENNGSLSTPKMAAIRNFNYILTAYSVTSPITIKIAFYDLNKNFINEKEVTGNSGDISVTAISPDNAVYISASVSSNAFKVKLEQADKVTSWSPSIVDLYTNNNTVLELLSAAKIAQADTNAKMSTVTSNNYLNSLLQYNNDSQILASDKDSLANSWDLFKADYKVVVSYATKYSVDLTTANSYYTPLENSIEKDILVDRTSNSPAGAYTSNIKGLQSALDKVIPNIISSALNSVITAQNTLATNTSSYRNLLLGTTTNISATGDQKLYSLSNGASQISGSTILSFTFNTTDVNSNFSINEVILNNDGSINKEVVLIDNLPNNMTNNVVSSFIQPIVPTLNQKADIYIRFSSYRQPVQISNMIMATSNNTKVTWVAAPEDISSTTTDKLATFKITDDQITSAVFDHLLEQSDVFTQTAEKAQIAVTQGDVSAGLSIEAGKMVWFGKEIDILGDIVDNNKITGAQFVDTSWSSTTGNFSITNTGVTTGMSLNSSTITNTTFNLSASGEIIGNYSIADSTTSNIPIKSSGKSIEDNSGIKSSGSKQSYINGSWSGYDDSLNLSSSVSNKEVSNISPSYLEYKILNTSGNNLMDTKVSSDGVYLSDISNSIKYTSKGISANKTLSIESPAISSKGIYNNTSSASANLTIDDSGIIHRVSSSEKYKKNISPIDDIIDKGKALLTITPKKWQDKNNDKDTQVGLIAEDLEKVGLSDFLFYKDGKPEGIQYDRLFILLMPLIKNILEENNG</sequence>
<keyword evidence="2" id="KW-1227">Viral tail protein</keyword>
<dbReference type="Pfam" id="PF13884">
    <property type="entry name" value="Peptidase_S74"/>
    <property type="match status" value="1"/>
</dbReference>
<protein>
    <submittedName>
        <fullName evidence="4">Structural component of the tail fiber</fullName>
    </submittedName>
</protein>
<evidence type="ECO:0000256" key="2">
    <source>
        <dbReference type="ARBA" id="ARBA00022732"/>
    </source>
</evidence>
<gene>
    <name evidence="4" type="ORF">SAC12B_0137</name>
</gene>
<evidence type="ECO:0000259" key="3">
    <source>
        <dbReference type="PROSITE" id="PS51688"/>
    </source>
</evidence>
<organism evidence="4 5">
    <name type="scientific">Lactobacillus phage SAC12B</name>
    <dbReference type="NCBI Taxonomy" id="2510941"/>
    <lineage>
        <taxon>Viruses</taxon>
        <taxon>Duplodnaviria</taxon>
        <taxon>Heunggongvirae</taxon>
        <taxon>Uroviricota</taxon>
        <taxon>Caudoviricetes</taxon>
        <taxon>Herelleviridae</taxon>
        <taxon>Tybeckvirus</taxon>
        <taxon>Tybeckvirus SAC12B</taxon>
    </lineage>
</organism>
<feature type="domain" description="Peptidase S74" evidence="3">
    <location>
        <begin position="1081"/>
        <end position="1169"/>
    </location>
</feature>
<dbReference type="InterPro" id="IPR030392">
    <property type="entry name" value="S74_ICA"/>
</dbReference>
<evidence type="ECO:0000313" key="4">
    <source>
        <dbReference type="EMBL" id="QBJ03926.1"/>
    </source>
</evidence>
<dbReference type="GO" id="GO:0098015">
    <property type="term" value="C:virus tail"/>
    <property type="evidence" value="ECO:0007669"/>
    <property type="project" value="UniProtKB-KW"/>
</dbReference>